<comment type="caution">
    <text evidence="2">The sequence shown here is derived from an EMBL/GenBank/DDBJ whole genome shotgun (WGS) entry which is preliminary data.</text>
</comment>
<dbReference type="OrthoDB" id="1880786at2759"/>
<dbReference type="AlphaFoldDB" id="A0A200QP02"/>
<feature type="region of interest" description="Disordered" evidence="1">
    <location>
        <begin position="158"/>
        <end position="192"/>
    </location>
</feature>
<name>A0A200QP02_MACCD</name>
<dbReference type="OMA" id="AWYQHNS"/>
<feature type="region of interest" description="Disordered" evidence="1">
    <location>
        <begin position="51"/>
        <end position="79"/>
    </location>
</feature>
<dbReference type="InParanoid" id="A0A200QP02"/>
<feature type="compositionally biased region" description="Basic residues" evidence="1">
    <location>
        <begin position="167"/>
        <end position="178"/>
    </location>
</feature>
<accession>A0A200QP02</accession>
<proteinExistence type="predicted"/>
<evidence type="ECO:0000256" key="1">
    <source>
        <dbReference type="SAM" id="MobiDB-lite"/>
    </source>
</evidence>
<dbReference type="PANTHER" id="PTHR34665">
    <property type="entry name" value="DUF3741 DOMAIN-CONTAINING PROTEIN"/>
    <property type="match status" value="1"/>
</dbReference>
<dbReference type="EMBL" id="MVGT01001414">
    <property type="protein sequence ID" value="OVA12167.1"/>
    <property type="molecule type" value="Genomic_DNA"/>
</dbReference>
<dbReference type="Proteomes" id="UP000195402">
    <property type="component" value="Unassembled WGS sequence"/>
</dbReference>
<evidence type="ECO:0000313" key="3">
    <source>
        <dbReference type="Proteomes" id="UP000195402"/>
    </source>
</evidence>
<gene>
    <name evidence="2" type="ORF">BVC80_1775g6</name>
</gene>
<organism evidence="2 3">
    <name type="scientific">Macleaya cordata</name>
    <name type="common">Five-seeded plume-poppy</name>
    <name type="synonym">Bocconia cordata</name>
    <dbReference type="NCBI Taxonomy" id="56857"/>
    <lineage>
        <taxon>Eukaryota</taxon>
        <taxon>Viridiplantae</taxon>
        <taxon>Streptophyta</taxon>
        <taxon>Embryophyta</taxon>
        <taxon>Tracheophyta</taxon>
        <taxon>Spermatophyta</taxon>
        <taxon>Magnoliopsida</taxon>
        <taxon>Ranunculales</taxon>
        <taxon>Papaveraceae</taxon>
        <taxon>Papaveroideae</taxon>
        <taxon>Macleaya</taxon>
    </lineage>
</organism>
<reference evidence="2 3" key="1">
    <citation type="journal article" date="2017" name="Mol. Plant">
        <title>The Genome of Medicinal Plant Macleaya cordata Provides New Insights into Benzylisoquinoline Alkaloids Metabolism.</title>
        <authorList>
            <person name="Liu X."/>
            <person name="Liu Y."/>
            <person name="Huang P."/>
            <person name="Ma Y."/>
            <person name="Qing Z."/>
            <person name="Tang Q."/>
            <person name="Cao H."/>
            <person name="Cheng P."/>
            <person name="Zheng Y."/>
            <person name="Yuan Z."/>
            <person name="Zhou Y."/>
            <person name="Liu J."/>
            <person name="Tang Z."/>
            <person name="Zhuo Y."/>
            <person name="Zhang Y."/>
            <person name="Yu L."/>
            <person name="Huang J."/>
            <person name="Yang P."/>
            <person name="Peng Q."/>
            <person name="Zhang J."/>
            <person name="Jiang W."/>
            <person name="Zhang Z."/>
            <person name="Lin K."/>
            <person name="Ro D.K."/>
            <person name="Chen X."/>
            <person name="Xiong X."/>
            <person name="Shang Y."/>
            <person name="Huang S."/>
            <person name="Zeng J."/>
        </authorList>
    </citation>
    <scope>NUCLEOTIDE SEQUENCE [LARGE SCALE GENOMIC DNA]</scope>
    <source>
        <strain evidence="3">cv. BLH2017</strain>
        <tissue evidence="2">Root</tissue>
    </source>
</reference>
<protein>
    <submittedName>
        <fullName evidence="2">Uncharacterized protein</fullName>
    </submittedName>
</protein>
<sequence length="192" mass="21740">MERRNSRENTDDDLAVVRAAAWAWYQHGSGSDGGKSIREFDLTRNERPIKPSRFKLETTRSNVDEIPDNESESSSLVLSPAQTDNSLLDAYETERILRELDCLIESSNDTVRRESHIGDRDCRRNIALHGISADVGEKKPRRKSIGSWLRYAAVCSSREDVVEPRWSGRRSGPHRRMHGPSSDPGSAHAKRK</sequence>
<evidence type="ECO:0000313" key="2">
    <source>
        <dbReference type="EMBL" id="OVA12167.1"/>
    </source>
</evidence>
<keyword evidence="3" id="KW-1185">Reference proteome</keyword>
<dbReference type="PANTHER" id="PTHR34665:SF4">
    <property type="entry name" value="DUF3741 DOMAIN-CONTAINING PROTEIN"/>
    <property type="match status" value="1"/>
</dbReference>